<protein>
    <submittedName>
        <fullName evidence="1">Uncharacterized protein</fullName>
    </submittedName>
</protein>
<name>A0A8R1IZF7_CAEJA</name>
<dbReference type="Proteomes" id="UP000005237">
    <property type="component" value="Unassembled WGS sequence"/>
</dbReference>
<sequence length="188" mass="21231">MVTKTFTVHVNGYHFGRSMEPVTEENELQKAESDIPLLPGEERFTIHDGQYKLPLFGGGYAMATNYRVCFLSEQKNTPELISNYSSLQIISVAEEPNNSLPRILVFPLQELEQVDLGANVITLSMKGGRVHKLVFSSDTDTQRFHKVVFACFCRLNRTFSAIYGAPNKSPEYAAPLIPDDFEAFAWKF</sequence>
<keyword evidence="2" id="KW-1185">Reference proteome</keyword>
<evidence type="ECO:0000313" key="2">
    <source>
        <dbReference type="Proteomes" id="UP000005237"/>
    </source>
</evidence>
<accession>A0A8R1IZF7</accession>
<dbReference type="EnsemblMetazoa" id="CJA43183.1">
    <property type="protein sequence ID" value="CJA43183.1"/>
    <property type="gene ID" value="WBGene00219031"/>
</dbReference>
<proteinExistence type="predicted"/>
<evidence type="ECO:0000313" key="1">
    <source>
        <dbReference type="EnsemblMetazoa" id="CJA43183.1"/>
    </source>
</evidence>
<reference evidence="2" key="1">
    <citation type="submission" date="2010-08" db="EMBL/GenBank/DDBJ databases">
        <authorList>
            <consortium name="Caenorhabditis japonica Sequencing Consortium"/>
            <person name="Wilson R.K."/>
        </authorList>
    </citation>
    <scope>NUCLEOTIDE SEQUENCE [LARGE SCALE GENOMIC DNA]</scope>
    <source>
        <strain evidence="2">DF5081</strain>
    </source>
</reference>
<organism evidence="1 2">
    <name type="scientific">Caenorhabditis japonica</name>
    <dbReference type="NCBI Taxonomy" id="281687"/>
    <lineage>
        <taxon>Eukaryota</taxon>
        <taxon>Metazoa</taxon>
        <taxon>Ecdysozoa</taxon>
        <taxon>Nematoda</taxon>
        <taxon>Chromadorea</taxon>
        <taxon>Rhabditida</taxon>
        <taxon>Rhabditina</taxon>
        <taxon>Rhabditomorpha</taxon>
        <taxon>Rhabditoidea</taxon>
        <taxon>Rhabditidae</taxon>
        <taxon>Peloderinae</taxon>
        <taxon>Caenorhabditis</taxon>
    </lineage>
</organism>
<dbReference type="AlphaFoldDB" id="A0A8R1IZF7"/>
<reference evidence="1" key="2">
    <citation type="submission" date="2022-06" db="UniProtKB">
        <authorList>
            <consortium name="EnsemblMetazoa"/>
        </authorList>
    </citation>
    <scope>IDENTIFICATION</scope>
    <source>
        <strain evidence="1">DF5081</strain>
    </source>
</reference>